<dbReference type="PANTHER" id="PTHR10584">
    <property type="entry name" value="SUGAR KINASE"/>
    <property type="match status" value="1"/>
</dbReference>
<evidence type="ECO:0000313" key="5">
    <source>
        <dbReference type="Proteomes" id="UP000033977"/>
    </source>
</evidence>
<keyword evidence="1" id="KW-0808">Transferase</keyword>
<dbReference type="EMBL" id="LCIN01000008">
    <property type="protein sequence ID" value="KKT57070.1"/>
    <property type="molecule type" value="Genomic_DNA"/>
</dbReference>
<dbReference type="AlphaFoldDB" id="A0A0G1ICW3"/>
<gene>
    <name evidence="4" type="ORF">UW49_C0008G0032</name>
</gene>
<dbReference type="InterPro" id="IPR029056">
    <property type="entry name" value="Ribokinase-like"/>
</dbReference>
<dbReference type="PRINTS" id="PR00990">
    <property type="entry name" value="RIBOKINASE"/>
</dbReference>
<dbReference type="PANTHER" id="PTHR10584:SF166">
    <property type="entry name" value="RIBOKINASE"/>
    <property type="match status" value="1"/>
</dbReference>
<dbReference type="InterPro" id="IPR002139">
    <property type="entry name" value="Ribo/fructo_kinase"/>
</dbReference>
<sequence>MKQYDLIAIGDSTTDAFIRLKDASVHCNIDHEKCEICLRFKDKIPYEEVYVVPAVGNAANASVAAARLGLQSALISNIGDDYFGEEALSALKKENVGTEFITVNSGKKTNYHYVLWYEDDRTILIKHNEYDYRLPYFNDPKWVYFSSIGENSVPFHEVFEKYMNEHQNVRLAFQPGTYQMRFGRKKLSGIYRRTDVFISNKEEAQRILEVGEPDVKKLMKGIMELGPKIVVVTDGTEGAYVYDGKSAWFMPPYPDPKPPYERTGAGDAFSSTFVVAMCLGFSVQDALRWAPINSMSVVQYVGAREGLLTRYALEKYLSEAPANYIPKLI</sequence>
<dbReference type="Pfam" id="PF00294">
    <property type="entry name" value="PfkB"/>
    <property type="match status" value="1"/>
</dbReference>
<comment type="caution">
    <text evidence="4">The sequence shown here is derived from an EMBL/GenBank/DDBJ whole genome shotgun (WGS) entry which is preliminary data.</text>
</comment>
<accession>A0A0G1ICW3</accession>
<dbReference type="GO" id="GO:0016301">
    <property type="term" value="F:kinase activity"/>
    <property type="evidence" value="ECO:0007669"/>
    <property type="project" value="UniProtKB-KW"/>
</dbReference>
<evidence type="ECO:0000256" key="1">
    <source>
        <dbReference type="ARBA" id="ARBA00022679"/>
    </source>
</evidence>
<reference evidence="4 5" key="1">
    <citation type="journal article" date="2015" name="Nature">
        <title>rRNA introns, odd ribosomes, and small enigmatic genomes across a large radiation of phyla.</title>
        <authorList>
            <person name="Brown C.T."/>
            <person name="Hug L.A."/>
            <person name="Thomas B.C."/>
            <person name="Sharon I."/>
            <person name="Castelle C.J."/>
            <person name="Singh A."/>
            <person name="Wilkins M.J."/>
            <person name="Williams K.H."/>
            <person name="Banfield J.F."/>
        </authorList>
    </citation>
    <scope>NUCLEOTIDE SEQUENCE [LARGE SCALE GENOMIC DNA]</scope>
</reference>
<protein>
    <submittedName>
        <fullName evidence="4">Sugar kinase, ribokinase family</fullName>
    </submittedName>
</protein>
<name>A0A0G1ICW3_9BACT</name>
<feature type="domain" description="Carbohydrate kinase PfkB" evidence="3">
    <location>
        <begin position="46"/>
        <end position="307"/>
    </location>
</feature>
<proteinExistence type="predicted"/>
<dbReference type="SUPFAM" id="SSF53613">
    <property type="entry name" value="Ribokinase-like"/>
    <property type="match status" value="1"/>
</dbReference>
<evidence type="ECO:0000259" key="3">
    <source>
        <dbReference type="Pfam" id="PF00294"/>
    </source>
</evidence>
<dbReference type="Proteomes" id="UP000033977">
    <property type="component" value="Unassembled WGS sequence"/>
</dbReference>
<keyword evidence="2 4" id="KW-0418">Kinase</keyword>
<dbReference type="GO" id="GO:0006796">
    <property type="term" value="P:phosphate-containing compound metabolic process"/>
    <property type="evidence" value="ECO:0007669"/>
    <property type="project" value="UniProtKB-ARBA"/>
</dbReference>
<evidence type="ECO:0000313" key="4">
    <source>
        <dbReference type="EMBL" id="KKT57070.1"/>
    </source>
</evidence>
<evidence type="ECO:0000256" key="2">
    <source>
        <dbReference type="ARBA" id="ARBA00022777"/>
    </source>
</evidence>
<organism evidence="4 5">
    <name type="scientific">Candidatus Giovannonibacteria bacterium GW2011_GWB1_44_23</name>
    <dbReference type="NCBI Taxonomy" id="1618652"/>
    <lineage>
        <taxon>Bacteria</taxon>
        <taxon>Candidatus Giovannoniibacteriota</taxon>
    </lineage>
</organism>
<dbReference type="Gene3D" id="3.40.1190.20">
    <property type="match status" value="1"/>
</dbReference>
<dbReference type="InterPro" id="IPR011611">
    <property type="entry name" value="PfkB_dom"/>
</dbReference>